<keyword evidence="2" id="KW-1185">Reference proteome</keyword>
<proteinExistence type="predicted"/>
<dbReference type="Gene3D" id="1.20.1280.50">
    <property type="match status" value="1"/>
</dbReference>
<dbReference type="Gene3D" id="3.80.10.10">
    <property type="entry name" value="Ribonuclease Inhibitor"/>
    <property type="match status" value="1"/>
</dbReference>
<organism evidence="1 2">
    <name type="scientific">Mycena metata</name>
    <dbReference type="NCBI Taxonomy" id="1033252"/>
    <lineage>
        <taxon>Eukaryota</taxon>
        <taxon>Fungi</taxon>
        <taxon>Dikarya</taxon>
        <taxon>Basidiomycota</taxon>
        <taxon>Agaricomycotina</taxon>
        <taxon>Agaricomycetes</taxon>
        <taxon>Agaricomycetidae</taxon>
        <taxon>Agaricales</taxon>
        <taxon>Marasmiineae</taxon>
        <taxon>Mycenaceae</taxon>
        <taxon>Mycena</taxon>
    </lineage>
</organism>
<sequence>RRGGRNIKLRRSNVDILCHCQTLRLPIVTRDFALVLFPYRRNELQTELVLMDRFTQLSSESDSNVDFESHAKFLIHTSEANIARIKSQIRDLERICDRERGIIAGLRAAIAPVRKLPAELLVEIFRRHCDRHTWKFNDTVRKVQELSHVCAYWRRVAFTTPDLWTNQLRLVLAKTPTDAYAARLKEWVDRSAPLPIDVYLRCRPGADAAAVVGVLLSAAHRLSAANFNLPLLSVFSCVPPDALKHLQHLQLQSPDTTYAPLAAFSLAHNLRTLDLGARQTGRLRLPWSNLEELDMTADTPQECLDGLLQCTNIVSAQLHMPPWADLPDLSGIKLTTLGRLERLTITCQPDAFTSGFFVPFFSCLTLPVLKRLTLDVAFDLTWSATEFTQFQLRSPNIDYLSIDGAQLSPDDLMTILRHAPSLLELHLAGCRDAFNDIVLEALCASPRAPVPLVPRLHTLVVYDSCEDVDDDMLEALITSRWWTDDQLAAFPAPPTVSRWSRIDIERDGDEAVDREFETKLDEYRAQGLFVHVI</sequence>
<evidence type="ECO:0000313" key="2">
    <source>
        <dbReference type="Proteomes" id="UP001215598"/>
    </source>
</evidence>
<accession>A0AAD7MR85</accession>
<name>A0AAD7MR85_9AGAR</name>
<evidence type="ECO:0000313" key="1">
    <source>
        <dbReference type="EMBL" id="KAJ7727355.1"/>
    </source>
</evidence>
<dbReference type="InterPro" id="IPR032675">
    <property type="entry name" value="LRR_dom_sf"/>
</dbReference>
<reference evidence="1" key="1">
    <citation type="submission" date="2023-03" db="EMBL/GenBank/DDBJ databases">
        <title>Massive genome expansion in bonnet fungi (Mycena s.s.) driven by repeated elements and novel gene families across ecological guilds.</title>
        <authorList>
            <consortium name="Lawrence Berkeley National Laboratory"/>
            <person name="Harder C.B."/>
            <person name="Miyauchi S."/>
            <person name="Viragh M."/>
            <person name="Kuo A."/>
            <person name="Thoen E."/>
            <person name="Andreopoulos B."/>
            <person name="Lu D."/>
            <person name="Skrede I."/>
            <person name="Drula E."/>
            <person name="Henrissat B."/>
            <person name="Morin E."/>
            <person name="Kohler A."/>
            <person name="Barry K."/>
            <person name="LaButti K."/>
            <person name="Morin E."/>
            <person name="Salamov A."/>
            <person name="Lipzen A."/>
            <person name="Mereny Z."/>
            <person name="Hegedus B."/>
            <person name="Baldrian P."/>
            <person name="Stursova M."/>
            <person name="Weitz H."/>
            <person name="Taylor A."/>
            <person name="Grigoriev I.V."/>
            <person name="Nagy L.G."/>
            <person name="Martin F."/>
            <person name="Kauserud H."/>
        </authorList>
    </citation>
    <scope>NUCLEOTIDE SEQUENCE</scope>
    <source>
        <strain evidence="1">CBHHK182m</strain>
    </source>
</reference>
<dbReference type="SUPFAM" id="SSF52047">
    <property type="entry name" value="RNI-like"/>
    <property type="match status" value="1"/>
</dbReference>
<dbReference type="AlphaFoldDB" id="A0AAD7MR85"/>
<comment type="caution">
    <text evidence="1">The sequence shown here is derived from an EMBL/GenBank/DDBJ whole genome shotgun (WGS) entry which is preliminary data.</text>
</comment>
<gene>
    <name evidence="1" type="ORF">B0H16DRAFT_1779277</name>
</gene>
<dbReference type="EMBL" id="JARKIB010000180">
    <property type="protein sequence ID" value="KAJ7727355.1"/>
    <property type="molecule type" value="Genomic_DNA"/>
</dbReference>
<feature type="non-terminal residue" evidence="1">
    <location>
        <position position="1"/>
    </location>
</feature>
<protein>
    <recommendedName>
        <fullName evidence="3">F-box domain-containing protein</fullName>
    </recommendedName>
</protein>
<dbReference type="Proteomes" id="UP001215598">
    <property type="component" value="Unassembled WGS sequence"/>
</dbReference>
<evidence type="ECO:0008006" key="3">
    <source>
        <dbReference type="Google" id="ProtNLM"/>
    </source>
</evidence>